<name>A0A0E3UX80_9BACT</name>
<proteinExistence type="predicted"/>
<gene>
    <name evidence="1" type="ORF">PKOR_09870</name>
</gene>
<dbReference type="EMBL" id="CP009621">
    <property type="protein sequence ID" value="AKD03371.1"/>
    <property type="molecule type" value="Genomic_DNA"/>
</dbReference>
<protein>
    <submittedName>
        <fullName evidence="1">Uncharacterized protein</fullName>
    </submittedName>
</protein>
<dbReference type="KEGG" id="pko:PKOR_09870"/>
<dbReference type="AlphaFoldDB" id="A0A0E3UX80"/>
<evidence type="ECO:0000313" key="1">
    <source>
        <dbReference type="EMBL" id="AKD03371.1"/>
    </source>
</evidence>
<accession>A0A0E3UX80</accession>
<sequence length="231" mass="25798">MPAYIGELATNVGTGYGQYRSVRTEALDVVQPTVVGTVYLTDDWSSGELFITLNRMLEAESFKYDIENNQFLINTTNSPSPTPDQLRVINSTAVDAFKLADPILGDRVFVNATHAGLTINGQPATGFVEVLVNDEGISLFRKVDTELIRASYNVAFNAGDKNDRIVRREDYYLKKGNQKELLEITGKKKQNLSYFSEQQPAMTAFLKKNDIDFNSAPDLVKLVSYYNSLSK</sequence>
<dbReference type="PATRIC" id="fig|400092.3.peg.2164"/>
<reference evidence="1 2" key="1">
    <citation type="journal article" date="2015" name="Sci. Rep.">
        <title>Unraveling adaptation of Pontibacter korlensis to radiation and infertility in desert through complete genome and comparative transcriptomic analysis.</title>
        <authorList>
            <person name="Dai J."/>
            <person name="Dai W."/>
            <person name="Qiu C."/>
            <person name="Yang Z."/>
            <person name="Zhang Y."/>
            <person name="Zhou M."/>
            <person name="Zhang L."/>
            <person name="Fang C."/>
            <person name="Gao Q."/>
            <person name="Yang Q."/>
            <person name="Li X."/>
            <person name="Wang Z."/>
            <person name="Wang Z."/>
            <person name="Jia Z."/>
            <person name="Chen X."/>
        </authorList>
    </citation>
    <scope>NUCLEOTIDE SEQUENCE [LARGE SCALE GENOMIC DNA]</scope>
    <source>
        <strain evidence="1 2">X14-1T</strain>
    </source>
</reference>
<keyword evidence="2" id="KW-1185">Reference proteome</keyword>
<organism evidence="1 2">
    <name type="scientific">Pontibacter korlensis</name>
    <dbReference type="NCBI Taxonomy" id="400092"/>
    <lineage>
        <taxon>Bacteria</taxon>
        <taxon>Pseudomonadati</taxon>
        <taxon>Bacteroidota</taxon>
        <taxon>Cytophagia</taxon>
        <taxon>Cytophagales</taxon>
        <taxon>Hymenobacteraceae</taxon>
        <taxon>Pontibacter</taxon>
    </lineage>
</organism>
<evidence type="ECO:0000313" key="2">
    <source>
        <dbReference type="Proteomes" id="UP000033109"/>
    </source>
</evidence>
<dbReference type="HOGENOM" id="CLU_1198903_0_0_10"/>
<dbReference type="Proteomes" id="UP000033109">
    <property type="component" value="Chromosome"/>
</dbReference>